<dbReference type="InterPro" id="IPR016288">
    <property type="entry name" value="Beta_cellobiohydrolase"/>
</dbReference>
<evidence type="ECO:0000256" key="7">
    <source>
        <dbReference type="ARBA" id="ARBA00023326"/>
    </source>
</evidence>
<dbReference type="PANTHER" id="PTHR34876">
    <property type="match status" value="1"/>
</dbReference>
<proteinExistence type="inferred from homology"/>
<reference evidence="14" key="2">
    <citation type="submission" date="2020-09" db="EMBL/GenBank/DDBJ databases">
        <authorList>
            <person name="Sun Q."/>
            <person name="Ohkuma M."/>
        </authorList>
    </citation>
    <scope>NUCLEOTIDE SEQUENCE</scope>
    <source>
        <strain evidence="14">JCM 4346</strain>
    </source>
</reference>
<reference evidence="14" key="1">
    <citation type="journal article" date="2014" name="Int. J. Syst. Evol. Microbiol.">
        <title>Complete genome sequence of Corynebacterium casei LMG S-19264T (=DSM 44701T), isolated from a smear-ripened cheese.</title>
        <authorList>
            <consortium name="US DOE Joint Genome Institute (JGI-PGF)"/>
            <person name="Walter F."/>
            <person name="Albersmeier A."/>
            <person name="Kalinowski J."/>
            <person name="Ruckert C."/>
        </authorList>
    </citation>
    <scope>NUCLEOTIDE SEQUENCE</scope>
    <source>
        <strain evidence="14">JCM 4346</strain>
    </source>
</reference>
<accession>A0A918CK62</accession>
<evidence type="ECO:0000256" key="2">
    <source>
        <dbReference type="ARBA" id="ARBA00022801"/>
    </source>
</evidence>
<dbReference type="EMBL" id="BMSX01000011">
    <property type="protein sequence ID" value="GGR25676.1"/>
    <property type="molecule type" value="Genomic_DNA"/>
</dbReference>
<keyword evidence="3 11" id="KW-0136">Cellulose degradation</keyword>
<evidence type="ECO:0000256" key="10">
    <source>
        <dbReference type="PROSITE-ProRule" id="PRU10056"/>
    </source>
</evidence>
<dbReference type="SUPFAM" id="SSF49785">
    <property type="entry name" value="Galactose-binding domain-like"/>
    <property type="match status" value="1"/>
</dbReference>
<dbReference type="EC" id="3.2.1.-" evidence="11"/>
<dbReference type="PIRSF" id="PIRSF001100">
    <property type="entry name" value="Beta_cellobiohydrolase"/>
    <property type="match status" value="1"/>
</dbReference>
<comment type="similarity">
    <text evidence="11">Belongs to the glycosyl hydrolase family 6.</text>
</comment>
<sequence>MRVIPRRLSAAAAPVLAAALLGAAVPLAGPAPTAQAAPAADPALYGELAKNGTFASGTTDWWNSTNTSMTGADGALRASVGAGTVNPWDAVIGQDGIELREGVAYTLSFDARSSVAANIRATVQMGANPFTAPLDRTIALGTASQHFSWTFTSTVGTTGQITFQLGGQRAATDVVFDNVSLTTSTAREGFYNDPKNNAATWVKDYPDDPRNAKIKSAIADHNTVKWYGDWDADGDSATDIEAEVSNYVGAAAAQGRLPVLVAYNIPGRDCGGASSGGAGSPEQYKAWIEKFARGIDSRPAIVVLEPDAVAQAADDACMKGGAEARFDMLWFANQRLKEQGEFVRTYLDAGNATWTLGDAGTGAQGIGLPKMAELLNRSGASLAGGVSVNVSNFDSTEVSNDYGRRLAAQLQADYGVTVRWVVDTARNGNGGYVVPGVPSSGHVGFCNPAGRKLGVTSRAGEGGAEYLLWIKNPGDSDGDDPSKCPVGSPRAGQFSPELAEALIDGR</sequence>
<feature type="region of interest" description="Disordered" evidence="12">
    <location>
        <begin position="472"/>
        <end position="497"/>
    </location>
</feature>
<keyword evidence="1 11" id="KW-0732">Signal</keyword>
<dbReference type="InterPro" id="IPR001524">
    <property type="entry name" value="Glyco_hydro_6_CS"/>
</dbReference>
<evidence type="ECO:0000313" key="14">
    <source>
        <dbReference type="EMBL" id="GGR25676.1"/>
    </source>
</evidence>
<evidence type="ECO:0000313" key="15">
    <source>
        <dbReference type="Proteomes" id="UP000658320"/>
    </source>
</evidence>
<dbReference type="InterPro" id="IPR003305">
    <property type="entry name" value="CenC_carb-bd"/>
</dbReference>
<dbReference type="PROSITE" id="PS00655">
    <property type="entry name" value="GLYCOSYL_HYDROL_F6_1"/>
    <property type="match status" value="1"/>
</dbReference>
<dbReference type="RefSeq" id="WP_189939671.1">
    <property type="nucleotide sequence ID" value="NZ_BMSX01000011.1"/>
</dbReference>
<feature type="chain" id="PRO_5038163137" description="Glucanase" evidence="11">
    <location>
        <begin position="37"/>
        <end position="506"/>
    </location>
</feature>
<keyword evidence="2 11" id="KW-0378">Hydrolase</keyword>
<evidence type="ECO:0000256" key="12">
    <source>
        <dbReference type="SAM" id="MobiDB-lite"/>
    </source>
</evidence>
<dbReference type="AlphaFoldDB" id="A0A918CK62"/>
<comment type="caution">
    <text evidence="14">The sequence shown here is derived from an EMBL/GenBank/DDBJ whole genome shotgun (WGS) entry which is preliminary data.</text>
</comment>
<dbReference type="PANTHER" id="PTHR34876:SF4">
    <property type="entry name" value="1,4-BETA-D-GLUCAN CELLOBIOHYDROLASE C-RELATED"/>
    <property type="match status" value="1"/>
</dbReference>
<evidence type="ECO:0000256" key="1">
    <source>
        <dbReference type="ARBA" id="ARBA00022729"/>
    </source>
</evidence>
<dbReference type="Pfam" id="PF02018">
    <property type="entry name" value="CBM_4_9"/>
    <property type="match status" value="1"/>
</dbReference>
<feature type="domain" description="CBM-cenC" evidence="13">
    <location>
        <begin position="47"/>
        <end position="166"/>
    </location>
</feature>
<feature type="binding site" evidence="9">
    <location>
        <position position="471"/>
    </location>
    <ligand>
        <name>substrate</name>
    </ligand>
</feature>
<feature type="binding site" evidence="9">
    <location>
        <position position="354"/>
    </location>
    <ligand>
        <name>substrate</name>
    </ligand>
</feature>
<feature type="binding site" evidence="9">
    <location>
        <position position="392"/>
    </location>
    <ligand>
        <name>substrate</name>
    </ligand>
</feature>
<dbReference type="InterPro" id="IPR036434">
    <property type="entry name" value="Beta_cellobiohydrolase_sf"/>
</dbReference>
<name>A0A918CK62_9ACTN</name>
<feature type="signal peptide" evidence="11">
    <location>
        <begin position="1"/>
        <end position="36"/>
    </location>
</feature>
<dbReference type="SUPFAM" id="SSF51989">
    <property type="entry name" value="Glycosyl hydrolases family 6, cellulases"/>
    <property type="match status" value="1"/>
</dbReference>
<evidence type="ECO:0000256" key="4">
    <source>
        <dbReference type="ARBA" id="ARBA00023157"/>
    </source>
</evidence>
<evidence type="ECO:0000259" key="13">
    <source>
        <dbReference type="Pfam" id="PF02018"/>
    </source>
</evidence>
<dbReference type="Gene3D" id="2.60.120.260">
    <property type="entry name" value="Galactose-binding domain-like"/>
    <property type="match status" value="1"/>
</dbReference>
<evidence type="ECO:0000256" key="6">
    <source>
        <dbReference type="ARBA" id="ARBA00023295"/>
    </source>
</evidence>
<feature type="active site" description="Proton acceptor" evidence="8">
    <location>
        <position position="477"/>
    </location>
</feature>
<dbReference type="Gene3D" id="3.20.20.40">
    <property type="entry name" value="1, 4-beta cellobiohydrolase"/>
    <property type="match status" value="1"/>
</dbReference>
<feature type="binding site" evidence="9">
    <location>
        <position position="226"/>
    </location>
    <ligand>
        <name>substrate</name>
    </ligand>
</feature>
<keyword evidence="5 11" id="KW-0119">Carbohydrate metabolism</keyword>
<protein>
    <recommendedName>
        <fullName evidence="11">Glucanase</fullName>
        <ecNumber evidence="11">3.2.1.-</ecNumber>
    </recommendedName>
</protein>
<keyword evidence="7 11" id="KW-0624">Polysaccharide degradation</keyword>
<keyword evidence="15" id="KW-1185">Reference proteome</keyword>
<evidence type="ECO:0000256" key="9">
    <source>
        <dbReference type="PIRSR" id="PIRSR001100-2"/>
    </source>
</evidence>
<dbReference type="InterPro" id="IPR008979">
    <property type="entry name" value="Galactose-bd-like_sf"/>
</dbReference>
<dbReference type="PRINTS" id="PR00733">
    <property type="entry name" value="GLHYDRLASE6"/>
</dbReference>
<keyword evidence="4" id="KW-1015">Disulfide bond</keyword>
<evidence type="ECO:0000256" key="3">
    <source>
        <dbReference type="ARBA" id="ARBA00023001"/>
    </source>
</evidence>
<dbReference type="GO" id="GO:0030245">
    <property type="term" value="P:cellulose catabolic process"/>
    <property type="evidence" value="ECO:0007669"/>
    <property type="project" value="UniProtKB-KW"/>
</dbReference>
<dbReference type="GO" id="GO:0004553">
    <property type="term" value="F:hydrolase activity, hydrolyzing O-glycosyl compounds"/>
    <property type="evidence" value="ECO:0007669"/>
    <property type="project" value="InterPro"/>
</dbReference>
<gene>
    <name evidence="14" type="ORF">GCM10010251_47120</name>
</gene>
<evidence type="ECO:0000256" key="8">
    <source>
        <dbReference type="PIRSR" id="PIRSR001100-1"/>
    </source>
</evidence>
<feature type="active site" evidence="10">
    <location>
        <position position="269"/>
    </location>
</feature>
<evidence type="ECO:0000256" key="11">
    <source>
        <dbReference type="RuleBase" id="RU361186"/>
    </source>
</evidence>
<dbReference type="Pfam" id="PF01341">
    <property type="entry name" value="Glyco_hydro_6"/>
    <property type="match status" value="1"/>
</dbReference>
<organism evidence="14 15">
    <name type="scientific">Streptomyces aurantiogriseus</name>
    <dbReference type="NCBI Taxonomy" id="66870"/>
    <lineage>
        <taxon>Bacteria</taxon>
        <taxon>Bacillati</taxon>
        <taxon>Actinomycetota</taxon>
        <taxon>Actinomycetes</taxon>
        <taxon>Kitasatosporales</taxon>
        <taxon>Streptomycetaceae</taxon>
        <taxon>Streptomyces</taxon>
    </lineage>
</organism>
<dbReference type="Proteomes" id="UP000658320">
    <property type="component" value="Unassembled WGS sequence"/>
</dbReference>
<evidence type="ECO:0000256" key="5">
    <source>
        <dbReference type="ARBA" id="ARBA00023277"/>
    </source>
</evidence>
<feature type="active site" description="Proton donor" evidence="8">
    <location>
        <position position="307"/>
    </location>
</feature>
<keyword evidence="6 11" id="KW-0326">Glycosidase</keyword>